<proteinExistence type="inferred from homology"/>
<keyword evidence="3 5" id="KW-0808">Transferase</keyword>
<evidence type="ECO:0000256" key="6">
    <source>
        <dbReference type="PIRSR" id="PIRSR037350-1"/>
    </source>
</evidence>
<dbReference type="EMBL" id="KV429046">
    <property type="protein sequence ID" value="KZT71352.1"/>
    <property type="molecule type" value="Genomic_DNA"/>
</dbReference>
<dbReference type="SUPFAM" id="SSF53335">
    <property type="entry name" value="S-adenosyl-L-methionine-dependent methyltransferases"/>
    <property type="match status" value="1"/>
</dbReference>
<dbReference type="InterPro" id="IPR029063">
    <property type="entry name" value="SAM-dependent_MTases_sf"/>
</dbReference>
<sequence>MHPRNPYQTAPDFASLADAHPVLKSHLISTPNGVSIDFHDEASQRRLTEALLARDFNLSVSIPEDRLCPPVRMNYILWLQDILNVTYMTKLSSENRLIKGLDIGTGASAIYPLLGCQSDPTWRFVATDIDEKSLEYARLNVRDNSLHDRITILRSDSAGPLLCHILDSMNADSLAQEVAFDFTMCNPPFYSSKEDVRRSAEAKEFQPNAVCTGADVEMITPGGEAAFVCTMVSESLASRTRCRWYTSMLGKLSSLTEVVVSLRENHIDNYAITEFVQGQTRRWAIAWSFGDVHLPDSIARISNPSVHSLMPTHNTVQQTYPQPISFDRLSAAVTSVLASIDGLSTRRLNLRAPQSETSAPTGADVLVEAAGDTWSRAARRRKLHEAVMRVDASSGVALVCRVACLIYGAAESKQTTSTASAMLQCHWVKGRDRGLFESFASHLSRKVVAALSAKGS</sequence>
<dbReference type="PIRSF" id="PIRSF037350">
    <property type="entry name" value="Mtase_ZK1128_prd"/>
    <property type="match status" value="1"/>
</dbReference>
<feature type="binding site" evidence="6">
    <location>
        <position position="186"/>
    </location>
    <ligand>
        <name>S-adenosyl-L-methionine</name>
        <dbReference type="ChEBI" id="CHEBI:59789"/>
    </ligand>
</feature>
<evidence type="ECO:0000256" key="1">
    <source>
        <dbReference type="ARBA" id="ARBA00005878"/>
    </source>
</evidence>
<protein>
    <recommendedName>
        <fullName evidence="9">S-adenosyl-L-methionine dependent methyltransferase</fullName>
    </recommendedName>
</protein>
<dbReference type="GO" id="GO:0008168">
    <property type="term" value="F:methyltransferase activity"/>
    <property type="evidence" value="ECO:0007669"/>
    <property type="project" value="UniProtKB-KW"/>
</dbReference>
<dbReference type="GO" id="GO:0070475">
    <property type="term" value="P:rRNA base methylation"/>
    <property type="evidence" value="ECO:0007669"/>
    <property type="project" value="TreeGrafter"/>
</dbReference>
<dbReference type="Proteomes" id="UP000076727">
    <property type="component" value="Unassembled WGS sequence"/>
</dbReference>
<evidence type="ECO:0000256" key="4">
    <source>
        <dbReference type="ARBA" id="ARBA00022691"/>
    </source>
</evidence>
<evidence type="ECO:0000256" key="3">
    <source>
        <dbReference type="ARBA" id="ARBA00022679"/>
    </source>
</evidence>
<feature type="binding site" evidence="6">
    <location>
        <position position="104"/>
    </location>
    <ligand>
        <name>S-adenosyl-L-methionine</name>
        <dbReference type="ChEBI" id="CHEBI:59789"/>
    </ligand>
</feature>
<dbReference type="InterPro" id="IPR010286">
    <property type="entry name" value="METTL16/RlmF"/>
</dbReference>
<reference evidence="7 8" key="1">
    <citation type="journal article" date="2016" name="Mol. Biol. Evol.">
        <title>Comparative Genomics of Early-Diverging Mushroom-Forming Fungi Provides Insights into the Origins of Lignocellulose Decay Capabilities.</title>
        <authorList>
            <person name="Nagy L.G."/>
            <person name="Riley R."/>
            <person name="Tritt A."/>
            <person name="Adam C."/>
            <person name="Daum C."/>
            <person name="Floudas D."/>
            <person name="Sun H."/>
            <person name="Yadav J.S."/>
            <person name="Pangilinan J."/>
            <person name="Larsson K.H."/>
            <person name="Matsuura K."/>
            <person name="Barry K."/>
            <person name="Labutti K."/>
            <person name="Kuo R."/>
            <person name="Ohm R.A."/>
            <person name="Bhattacharya S.S."/>
            <person name="Shirouzu T."/>
            <person name="Yoshinaga Y."/>
            <person name="Martin F.M."/>
            <person name="Grigoriev I.V."/>
            <person name="Hibbett D.S."/>
        </authorList>
    </citation>
    <scope>NUCLEOTIDE SEQUENCE [LARGE SCALE GENOMIC DNA]</scope>
    <source>
        <strain evidence="7 8">L-15889</strain>
    </source>
</reference>
<evidence type="ECO:0000313" key="8">
    <source>
        <dbReference type="Proteomes" id="UP000076727"/>
    </source>
</evidence>
<dbReference type="Pfam" id="PF05971">
    <property type="entry name" value="Methyltransf_10"/>
    <property type="match status" value="1"/>
</dbReference>
<keyword evidence="8" id="KW-1185">Reference proteome</keyword>
<evidence type="ECO:0008006" key="9">
    <source>
        <dbReference type="Google" id="ProtNLM"/>
    </source>
</evidence>
<dbReference type="OrthoDB" id="514248at2759"/>
<evidence type="ECO:0000256" key="5">
    <source>
        <dbReference type="PIRNR" id="PIRNR037350"/>
    </source>
</evidence>
<dbReference type="GO" id="GO:0005634">
    <property type="term" value="C:nucleus"/>
    <property type="evidence" value="ECO:0007669"/>
    <property type="project" value="TreeGrafter"/>
</dbReference>
<evidence type="ECO:0000313" key="7">
    <source>
        <dbReference type="EMBL" id="KZT71352.1"/>
    </source>
</evidence>
<dbReference type="CDD" id="cd02440">
    <property type="entry name" value="AdoMet_MTases"/>
    <property type="match status" value="1"/>
</dbReference>
<keyword evidence="2 5" id="KW-0489">Methyltransferase</keyword>
<dbReference type="AlphaFoldDB" id="A0A165RZQ4"/>
<dbReference type="InterPro" id="IPR017182">
    <property type="entry name" value="METTL16/PsiM"/>
</dbReference>
<keyword evidence="4 6" id="KW-0949">S-adenosyl-L-methionine</keyword>
<comment type="similarity">
    <text evidence="1 5">Belongs to the methyltransferase superfamily. METTL16/RlmF family.</text>
</comment>
<dbReference type="PANTHER" id="PTHR13393:SF0">
    <property type="entry name" value="RNA N6-ADENOSINE-METHYLTRANSFERASE METTL16"/>
    <property type="match status" value="1"/>
</dbReference>
<feature type="binding site" evidence="6">
    <location>
        <position position="128"/>
    </location>
    <ligand>
        <name>S-adenosyl-L-methionine</name>
        <dbReference type="ChEBI" id="CHEBI:59789"/>
    </ligand>
</feature>
<dbReference type="STRING" id="1314783.A0A165RZQ4"/>
<name>A0A165RZQ4_9APHY</name>
<feature type="binding site" evidence="6">
    <location>
        <position position="72"/>
    </location>
    <ligand>
        <name>S-adenosyl-L-methionine</name>
        <dbReference type="ChEBI" id="CHEBI:59789"/>
    </ligand>
</feature>
<evidence type="ECO:0000256" key="2">
    <source>
        <dbReference type="ARBA" id="ARBA00022603"/>
    </source>
</evidence>
<gene>
    <name evidence="7" type="ORF">DAEQUDRAFT_707254</name>
</gene>
<dbReference type="Gene3D" id="3.40.50.150">
    <property type="entry name" value="Vaccinia Virus protein VP39"/>
    <property type="match status" value="1"/>
</dbReference>
<accession>A0A165RZQ4</accession>
<organism evidence="7 8">
    <name type="scientific">Daedalea quercina L-15889</name>
    <dbReference type="NCBI Taxonomy" id="1314783"/>
    <lineage>
        <taxon>Eukaryota</taxon>
        <taxon>Fungi</taxon>
        <taxon>Dikarya</taxon>
        <taxon>Basidiomycota</taxon>
        <taxon>Agaricomycotina</taxon>
        <taxon>Agaricomycetes</taxon>
        <taxon>Polyporales</taxon>
        <taxon>Fomitopsis</taxon>
    </lineage>
</organism>
<dbReference type="PANTHER" id="PTHR13393">
    <property type="entry name" value="SAM-DEPENDENT METHYLTRANSFERASE"/>
    <property type="match status" value="1"/>
</dbReference>